<dbReference type="NCBIfam" id="NF006879">
    <property type="entry name" value="PRK09375.1-4"/>
    <property type="match status" value="1"/>
</dbReference>
<keyword evidence="4 10" id="KW-0963">Cytoplasm</keyword>
<keyword evidence="6 10" id="KW-0808">Transferase</keyword>
<dbReference type="KEGG" id="adg:Adeg_0424"/>
<dbReference type="RefSeq" id="WP_015738455.1">
    <property type="nucleotide sequence ID" value="NC_013385.1"/>
</dbReference>
<feature type="binding site" evidence="10">
    <location>
        <position position="129"/>
    </location>
    <ligand>
        <name>iminosuccinate</name>
        <dbReference type="ChEBI" id="CHEBI:77875"/>
    </ligand>
</feature>
<feature type="binding site" evidence="10">
    <location>
        <position position="214"/>
    </location>
    <ligand>
        <name>iminosuccinate</name>
        <dbReference type="ChEBI" id="CHEBI:77875"/>
    </ligand>
</feature>
<keyword evidence="3 10" id="KW-0004">4Fe-4S</keyword>
<dbReference type="SUPFAM" id="SSF142754">
    <property type="entry name" value="NadA-like"/>
    <property type="match status" value="1"/>
</dbReference>
<feature type="region of interest" description="Disordered" evidence="11">
    <location>
        <begin position="305"/>
        <end position="324"/>
    </location>
</feature>
<feature type="binding site" evidence="10">
    <location>
        <begin position="197"/>
        <end position="199"/>
    </location>
    <ligand>
        <name>iminosuccinate</name>
        <dbReference type="ChEBI" id="CHEBI:77875"/>
    </ligand>
</feature>
<evidence type="ECO:0000256" key="3">
    <source>
        <dbReference type="ARBA" id="ARBA00022485"/>
    </source>
</evidence>
<feature type="binding site" evidence="10">
    <location>
        <position position="259"/>
    </location>
    <ligand>
        <name>[4Fe-4S] cluster</name>
        <dbReference type="ChEBI" id="CHEBI:49883"/>
    </ligand>
</feature>
<evidence type="ECO:0000256" key="2">
    <source>
        <dbReference type="ARBA" id="ARBA00012669"/>
    </source>
</evidence>
<dbReference type="EC" id="2.5.1.72" evidence="2 10"/>
<comment type="subcellular location">
    <subcellularLocation>
        <location evidence="10">Cytoplasm</location>
    </subcellularLocation>
</comment>
<comment type="cofactor">
    <cofactor evidence="10">
        <name>[4Fe-4S] cluster</name>
        <dbReference type="ChEBI" id="CHEBI:49883"/>
    </cofactor>
    <text evidence="10">Binds 1 [4Fe-4S] cluster per subunit.</text>
</comment>
<evidence type="ECO:0000256" key="7">
    <source>
        <dbReference type="ARBA" id="ARBA00022723"/>
    </source>
</evidence>
<gene>
    <name evidence="10" type="primary">nadA</name>
    <name evidence="12" type="ordered locus">Adeg_0424</name>
</gene>
<feature type="binding site" evidence="10">
    <location>
        <position position="86"/>
    </location>
    <ligand>
        <name>[4Fe-4S] cluster</name>
        <dbReference type="ChEBI" id="CHEBI:49883"/>
    </ligand>
</feature>
<dbReference type="GO" id="GO:0046872">
    <property type="term" value="F:metal ion binding"/>
    <property type="evidence" value="ECO:0007669"/>
    <property type="project" value="UniProtKB-KW"/>
</dbReference>
<evidence type="ECO:0000256" key="6">
    <source>
        <dbReference type="ARBA" id="ARBA00022679"/>
    </source>
</evidence>
<comment type="similarity">
    <text evidence="10">Belongs to the quinolinate synthase family. Type 2 subfamily.</text>
</comment>
<keyword evidence="7 10" id="KW-0479">Metal-binding</keyword>
<protein>
    <recommendedName>
        <fullName evidence="2 10">Quinolinate synthase</fullName>
        <ecNumber evidence="2 10">2.5.1.72</ecNumber>
    </recommendedName>
</protein>
<accession>C9RBF0</accession>
<dbReference type="PANTHER" id="PTHR30573">
    <property type="entry name" value="QUINOLINATE SYNTHETASE A"/>
    <property type="match status" value="1"/>
</dbReference>
<comment type="catalytic activity">
    <reaction evidence="10">
        <text>iminosuccinate + dihydroxyacetone phosphate = quinolinate + phosphate + 2 H2O + H(+)</text>
        <dbReference type="Rhea" id="RHEA:25888"/>
        <dbReference type="ChEBI" id="CHEBI:15377"/>
        <dbReference type="ChEBI" id="CHEBI:15378"/>
        <dbReference type="ChEBI" id="CHEBI:29959"/>
        <dbReference type="ChEBI" id="CHEBI:43474"/>
        <dbReference type="ChEBI" id="CHEBI:57642"/>
        <dbReference type="ChEBI" id="CHEBI:77875"/>
        <dbReference type="EC" id="2.5.1.72"/>
    </reaction>
</comment>
<feature type="binding site" evidence="10">
    <location>
        <begin position="112"/>
        <end position="114"/>
    </location>
    <ligand>
        <name>iminosuccinate</name>
        <dbReference type="ChEBI" id="CHEBI:77875"/>
    </ligand>
</feature>
<comment type="function">
    <text evidence="10">Catalyzes the condensation of iminoaspartate with dihydroxyacetone phosphate to form quinolinate.</text>
</comment>
<reference evidence="12 13" key="1">
    <citation type="submission" date="2009-10" db="EMBL/GenBank/DDBJ databases">
        <title>Complete sequence of chromosome of Ammonifex degensii KC4.</title>
        <authorList>
            <consortium name="US DOE Joint Genome Institute"/>
            <person name="Kerfeld C."/>
            <person name="Goodner B."/>
            <person name="Huber H."/>
            <person name="Stetter K."/>
            <person name="Lucas S."/>
            <person name="Copeland A."/>
            <person name="Lapidus A."/>
            <person name="Glavina del Rio T."/>
            <person name="Dalin E."/>
            <person name="Tice H."/>
            <person name="Bruce D."/>
            <person name="Goodwin L."/>
            <person name="Pitluck S."/>
            <person name="Saunders E."/>
            <person name="Brettin T."/>
            <person name="Detter J.C."/>
            <person name="Han C."/>
            <person name="Larimer F."/>
            <person name="Land M."/>
            <person name="Hauser L."/>
            <person name="Kyrpides N."/>
            <person name="Ovchinnikova G."/>
            <person name="Richardson P."/>
        </authorList>
    </citation>
    <scope>NUCLEOTIDE SEQUENCE [LARGE SCALE GENOMIC DNA]</scope>
    <source>
        <strain evidence="13">DSM 10501 / KC4</strain>
    </source>
</reference>
<evidence type="ECO:0000313" key="12">
    <source>
        <dbReference type="EMBL" id="ACX51577.1"/>
    </source>
</evidence>
<name>C9RBF0_AMMDK</name>
<dbReference type="FunFam" id="3.40.50.10800:FF:000003">
    <property type="entry name" value="Quinolinate synthase A"/>
    <property type="match status" value="1"/>
</dbReference>
<dbReference type="EMBL" id="CP001785">
    <property type="protein sequence ID" value="ACX51577.1"/>
    <property type="molecule type" value="Genomic_DNA"/>
</dbReference>
<evidence type="ECO:0000256" key="1">
    <source>
        <dbReference type="ARBA" id="ARBA00005065"/>
    </source>
</evidence>
<evidence type="ECO:0000256" key="5">
    <source>
        <dbReference type="ARBA" id="ARBA00022642"/>
    </source>
</evidence>
<dbReference type="GO" id="GO:0051539">
    <property type="term" value="F:4 iron, 4 sulfur cluster binding"/>
    <property type="evidence" value="ECO:0007669"/>
    <property type="project" value="UniProtKB-KW"/>
</dbReference>
<evidence type="ECO:0000313" key="13">
    <source>
        <dbReference type="Proteomes" id="UP000002620"/>
    </source>
</evidence>
<comment type="pathway">
    <text evidence="1 10">Cofactor biosynthesis; NAD(+) biosynthesis; quinolinate from iminoaspartate: step 1/1.</text>
</comment>
<dbReference type="Pfam" id="PF02445">
    <property type="entry name" value="NadA"/>
    <property type="match status" value="1"/>
</dbReference>
<keyword evidence="5 10" id="KW-0662">Pyridine nucleotide biosynthesis</keyword>
<dbReference type="InterPro" id="IPR036094">
    <property type="entry name" value="NadA_sf"/>
</dbReference>
<feature type="binding site" evidence="10">
    <location>
        <position position="171"/>
    </location>
    <ligand>
        <name>[4Fe-4S] cluster</name>
        <dbReference type="ChEBI" id="CHEBI:49883"/>
    </ligand>
</feature>
<feature type="binding site" evidence="10">
    <location>
        <position position="24"/>
    </location>
    <ligand>
        <name>iminosuccinate</name>
        <dbReference type="ChEBI" id="CHEBI:77875"/>
    </ligand>
</feature>
<dbReference type="GO" id="GO:0008987">
    <property type="term" value="F:quinolinate synthetase A activity"/>
    <property type="evidence" value="ECO:0007669"/>
    <property type="project" value="UniProtKB-UniRule"/>
</dbReference>
<feature type="compositionally biased region" description="Polar residues" evidence="11">
    <location>
        <begin position="309"/>
        <end position="324"/>
    </location>
</feature>
<dbReference type="HOGENOM" id="CLU_047382_0_0_9"/>
<keyword evidence="13" id="KW-1185">Reference proteome</keyword>
<sequence>MEINELKERIAALKAEKNAVILAHNYQRAEVQDVADFVGDSLELSQQAAKTNAEVIVFCGVHFMAETAAIICPEKKVLLPDLAAGCRMADMVTPEDLEAVKQQFPQALVVCYVNSSAAVKAVSDVCCTSANAVRVVEALGDQEILFIPDQYLGEYVREVTGKQVILWPGFCPTHVAIRREEILKLKALYPDAPVVVHPECPREVRELADAVLSTGGICRYAREKDFETLIVGTEVGILHRLRKENPGKRFIPASKKAVCPNMKRITLEKIVRALETLQPEVIVPEEIRLKAHRALERMFVLTGRDTSKTPDSLPSSPNAPVSGA</sequence>
<evidence type="ECO:0000256" key="8">
    <source>
        <dbReference type="ARBA" id="ARBA00023004"/>
    </source>
</evidence>
<dbReference type="eggNOG" id="COG0379">
    <property type="taxonomic scope" value="Bacteria"/>
</dbReference>
<dbReference type="NCBIfam" id="NF006878">
    <property type="entry name" value="PRK09375.1-2"/>
    <property type="match status" value="1"/>
</dbReference>
<dbReference type="PANTHER" id="PTHR30573:SF0">
    <property type="entry name" value="QUINOLINATE SYNTHASE, CHLOROPLASTIC"/>
    <property type="match status" value="1"/>
</dbReference>
<organism evidence="12 13">
    <name type="scientific">Ammonifex degensii (strain DSM 10501 / KC4)</name>
    <dbReference type="NCBI Taxonomy" id="429009"/>
    <lineage>
        <taxon>Bacteria</taxon>
        <taxon>Bacillati</taxon>
        <taxon>Bacillota</taxon>
        <taxon>Clostridia</taxon>
        <taxon>Thermoanaerobacterales</taxon>
        <taxon>Thermoanaerobacteraceae</taxon>
        <taxon>Ammonifex</taxon>
    </lineage>
</organism>
<dbReference type="GO" id="GO:0034628">
    <property type="term" value="P:'de novo' NAD+ biosynthetic process from L-aspartate"/>
    <property type="evidence" value="ECO:0007669"/>
    <property type="project" value="TreeGrafter"/>
</dbReference>
<keyword evidence="8 10" id="KW-0408">Iron</keyword>
<dbReference type="STRING" id="429009.Adeg_0424"/>
<dbReference type="InterPro" id="IPR003473">
    <property type="entry name" value="NadA"/>
</dbReference>
<dbReference type="HAMAP" id="MF_00568">
    <property type="entry name" value="NadA_type2"/>
    <property type="match status" value="1"/>
</dbReference>
<dbReference type="NCBIfam" id="TIGR00550">
    <property type="entry name" value="nadA"/>
    <property type="match status" value="1"/>
</dbReference>
<keyword evidence="9 10" id="KW-0411">Iron-sulfur</keyword>
<dbReference type="InterPro" id="IPR023066">
    <property type="entry name" value="Quinolinate_synth_type2"/>
</dbReference>
<dbReference type="OrthoDB" id="9801204at2"/>
<evidence type="ECO:0000256" key="10">
    <source>
        <dbReference type="HAMAP-Rule" id="MF_00568"/>
    </source>
</evidence>
<dbReference type="AlphaFoldDB" id="C9RBF0"/>
<dbReference type="Proteomes" id="UP000002620">
    <property type="component" value="Chromosome"/>
</dbReference>
<dbReference type="GO" id="GO:0005737">
    <property type="term" value="C:cytoplasm"/>
    <property type="evidence" value="ECO:0007669"/>
    <property type="project" value="UniProtKB-SubCell"/>
</dbReference>
<evidence type="ECO:0000256" key="4">
    <source>
        <dbReference type="ARBA" id="ARBA00022490"/>
    </source>
</evidence>
<dbReference type="UniPathway" id="UPA00253">
    <property type="reaction ID" value="UER00327"/>
</dbReference>
<feature type="binding site" evidence="10">
    <location>
        <position position="41"/>
    </location>
    <ligand>
        <name>iminosuccinate</name>
        <dbReference type="ChEBI" id="CHEBI:77875"/>
    </ligand>
</feature>
<evidence type="ECO:0000256" key="9">
    <source>
        <dbReference type="ARBA" id="ARBA00023014"/>
    </source>
</evidence>
<evidence type="ECO:0000256" key="11">
    <source>
        <dbReference type="SAM" id="MobiDB-lite"/>
    </source>
</evidence>
<dbReference type="Gene3D" id="3.40.50.10800">
    <property type="entry name" value="NadA-like"/>
    <property type="match status" value="3"/>
</dbReference>
<proteinExistence type="inferred from homology"/>